<gene>
    <name evidence="3" type="ORF">ISF_00359</name>
</gene>
<accession>A0A168E7D2</accession>
<feature type="region of interest" description="Disordered" evidence="1">
    <location>
        <begin position="1"/>
        <end position="193"/>
    </location>
</feature>
<feature type="compositionally biased region" description="Basic and acidic residues" evidence="1">
    <location>
        <begin position="73"/>
        <end position="99"/>
    </location>
</feature>
<evidence type="ECO:0000313" key="3">
    <source>
        <dbReference type="EMBL" id="OAA73458.1"/>
    </source>
</evidence>
<dbReference type="RefSeq" id="XP_018708416.1">
    <property type="nucleotide sequence ID" value="XM_018843966.1"/>
</dbReference>
<feature type="compositionally biased region" description="Polar residues" evidence="1">
    <location>
        <begin position="212"/>
        <end position="231"/>
    </location>
</feature>
<feature type="compositionally biased region" description="Basic and acidic residues" evidence="1">
    <location>
        <begin position="455"/>
        <end position="483"/>
    </location>
</feature>
<feature type="compositionally biased region" description="Polar residues" evidence="1">
    <location>
        <begin position="100"/>
        <end position="111"/>
    </location>
</feature>
<feature type="domain" description="Ubiquitin-like" evidence="2">
    <location>
        <begin position="495"/>
        <end position="567"/>
    </location>
</feature>
<organism evidence="3 4">
    <name type="scientific">Cordyceps fumosorosea (strain ARSEF 2679)</name>
    <name type="common">Isaria fumosorosea</name>
    <dbReference type="NCBI Taxonomy" id="1081104"/>
    <lineage>
        <taxon>Eukaryota</taxon>
        <taxon>Fungi</taxon>
        <taxon>Dikarya</taxon>
        <taxon>Ascomycota</taxon>
        <taxon>Pezizomycotina</taxon>
        <taxon>Sordariomycetes</taxon>
        <taxon>Hypocreomycetidae</taxon>
        <taxon>Hypocreales</taxon>
        <taxon>Cordycipitaceae</taxon>
        <taxon>Cordyceps</taxon>
    </lineage>
</organism>
<proteinExistence type="predicted"/>
<feature type="region of interest" description="Disordered" evidence="1">
    <location>
        <begin position="210"/>
        <end position="235"/>
    </location>
</feature>
<dbReference type="InterPro" id="IPR022617">
    <property type="entry name" value="Rad60/SUMO-like_dom"/>
</dbReference>
<name>A0A168E7D2_CORFA</name>
<reference evidence="3 4" key="1">
    <citation type="journal article" date="2016" name="Genome Biol. Evol.">
        <title>Divergent and convergent evolution of fungal pathogenicity.</title>
        <authorList>
            <person name="Shang Y."/>
            <person name="Xiao G."/>
            <person name="Zheng P."/>
            <person name="Cen K."/>
            <person name="Zhan S."/>
            <person name="Wang C."/>
        </authorList>
    </citation>
    <scope>NUCLEOTIDE SEQUENCE [LARGE SCALE GENOMIC DNA]</scope>
    <source>
        <strain evidence="3 4">ARSEF 2679</strain>
    </source>
</reference>
<dbReference type="CDD" id="cd17080">
    <property type="entry name" value="Ubl_SLD2_Esc2_like"/>
    <property type="match status" value="1"/>
</dbReference>
<dbReference type="AlphaFoldDB" id="A0A168E7D2"/>
<feature type="compositionally biased region" description="Acidic residues" evidence="1">
    <location>
        <begin position="47"/>
        <end position="58"/>
    </location>
</feature>
<keyword evidence="4" id="KW-1185">Reference proteome</keyword>
<dbReference type="InterPro" id="IPR029071">
    <property type="entry name" value="Ubiquitin-like_domsf"/>
</dbReference>
<dbReference type="PROSITE" id="PS50053">
    <property type="entry name" value="UBIQUITIN_2"/>
    <property type="match status" value="1"/>
</dbReference>
<dbReference type="GeneID" id="30016651"/>
<feature type="compositionally biased region" description="Basic and acidic residues" evidence="1">
    <location>
        <begin position="34"/>
        <end position="46"/>
    </location>
</feature>
<sequence length="567" mass="62050">MVGLTATKKKLPFEPTALRKARLKAGSNSGTGHDAPKSSVGERERGDEEEAQGEEEDSLALFRRAKEMAPIVKADREWQRRRQLQKQKEQEEEEARKTALESNSASAGSKHTLTEEEDGDVDVVQASTPMASSALAMSEDDIMATREASNNRELMTPPSSKRSRHGFSTSSTEPNGPGLTNTAEAPDSPTMRTLRSLAPDRSMTPALFATNLHGSGASTPTYNTRAQTRKSGNVPAGSQVICLDSDSEPETAAPVAAAPVGIASKDESLDLDLDLGIPAIGDDDDDEFADYVRKAQEERDRHNLQKERAAEAASLFSPTVQPEGAASSLTPEPARDTIDIVVTSDIPDTKGCLIKFYFDRPLRKVRDSWLSAQRRKGLPLERIFGRDEDAVLTWRRKKVYMSSTLLSLGIRPGEDDTGVPLTDGRFGGGGDGFNESGTRVHMQVWTPELFAEMEREEERRLQQELSADRQGVDGEREGEGREDGEGEEAEAPATLRITLRAKSGEPVRLKVLPETTTETVVAAYRAQREVPEAVDVGLWFDGMRLAPDATMEDADIDDMDTIEVHEK</sequence>
<evidence type="ECO:0000259" key="2">
    <source>
        <dbReference type="PROSITE" id="PS50053"/>
    </source>
</evidence>
<evidence type="ECO:0000256" key="1">
    <source>
        <dbReference type="SAM" id="MobiDB-lite"/>
    </source>
</evidence>
<feature type="region of interest" description="Disordered" evidence="1">
    <location>
        <begin position="312"/>
        <end position="332"/>
    </location>
</feature>
<feature type="region of interest" description="Disordered" evidence="1">
    <location>
        <begin position="455"/>
        <end position="492"/>
    </location>
</feature>
<dbReference type="Pfam" id="PF11976">
    <property type="entry name" value="Rad60-SLD"/>
    <property type="match status" value="1"/>
</dbReference>
<dbReference type="SUPFAM" id="SSF54236">
    <property type="entry name" value="Ubiquitin-like"/>
    <property type="match status" value="1"/>
</dbReference>
<dbReference type="Proteomes" id="UP000076744">
    <property type="component" value="Unassembled WGS sequence"/>
</dbReference>
<evidence type="ECO:0000313" key="4">
    <source>
        <dbReference type="Proteomes" id="UP000076744"/>
    </source>
</evidence>
<dbReference type="OrthoDB" id="3365399at2759"/>
<protein>
    <submittedName>
        <fullName evidence="3">Ubiquitin</fullName>
    </submittedName>
</protein>
<dbReference type="EMBL" id="AZHB01000001">
    <property type="protein sequence ID" value="OAA73458.1"/>
    <property type="molecule type" value="Genomic_DNA"/>
</dbReference>
<dbReference type="Gene3D" id="3.10.20.90">
    <property type="entry name" value="Phosphatidylinositol 3-kinase Catalytic Subunit, Chain A, domain 1"/>
    <property type="match status" value="1"/>
</dbReference>
<comment type="caution">
    <text evidence="3">The sequence shown here is derived from an EMBL/GenBank/DDBJ whole genome shotgun (WGS) entry which is preliminary data.</text>
</comment>
<feature type="compositionally biased region" description="Polar residues" evidence="1">
    <location>
        <begin position="147"/>
        <end position="183"/>
    </location>
</feature>
<dbReference type="InterPro" id="IPR000626">
    <property type="entry name" value="Ubiquitin-like_dom"/>
</dbReference>